<dbReference type="Pfam" id="PF00089">
    <property type="entry name" value="Trypsin"/>
    <property type="match status" value="1"/>
</dbReference>
<evidence type="ECO:0000313" key="9">
    <source>
        <dbReference type="EMBL" id="KNC27531.1"/>
    </source>
</evidence>
<sequence>MLQQFLKLSFLTTLLLGCISTSETSSIESRVIGGETSVITETPYLVSIRYKKNNSTPFEHRCSGTIYSSKVILTTATCLVGLDTSRIHVKAGSSYHTQNDGYLYLVEKYIIHPDYNIWFMDNDLALLILAFDLTLSLPKEIYPIDLISTMPEVNSSATIAGWGVTDSSANGQFSEILQIANVKIVDVLNCKRSYGENRISPAMLCAAGDDSDACLGDAGGALVYEDNAVGLISWGNGCANSDFPGVYTNLLYFKEWIENEVAKL</sequence>
<comment type="similarity">
    <text evidence="2">Belongs to the peptidase S1 family.</text>
</comment>
<keyword evidence="5" id="KW-0720">Serine protease</keyword>
<gene>
    <name evidence="9" type="ORF">FF38_12327</name>
</gene>
<dbReference type="GO" id="GO:0006508">
    <property type="term" value="P:proteolysis"/>
    <property type="evidence" value="ECO:0007669"/>
    <property type="project" value="UniProtKB-KW"/>
</dbReference>
<evidence type="ECO:0000256" key="1">
    <source>
        <dbReference type="ARBA" id="ARBA00004239"/>
    </source>
</evidence>
<protein>
    <recommendedName>
        <fullName evidence="8">Peptidase S1 domain-containing protein</fullName>
    </recommendedName>
</protein>
<keyword evidence="4" id="KW-0378">Hydrolase</keyword>
<evidence type="ECO:0000256" key="2">
    <source>
        <dbReference type="ARBA" id="ARBA00007664"/>
    </source>
</evidence>
<reference evidence="9 10" key="1">
    <citation type="journal article" date="2015" name="Nat. Commun.">
        <title>Lucilia cuprina genome unlocks parasitic fly biology to underpin future interventions.</title>
        <authorList>
            <person name="Anstead C.A."/>
            <person name="Korhonen P.K."/>
            <person name="Young N.D."/>
            <person name="Hall R.S."/>
            <person name="Jex A.R."/>
            <person name="Murali S.C."/>
            <person name="Hughes D.S."/>
            <person name="Lee S.F."/>
            <person name="Perry T."/>
            <person name="Stroehlein A.J."/>
            <person name="Ansell B.R."/>
            <person name="Breugelmans B."/>
            <person name="Hofmann A."/>
            <person name="Qu J."/>
            <person name="Dugan S."/>
            <person name="Lee S.L."/>
            <person name="Chao H."/>
            <person name="Dinh H."/>
            <person name="Han Y."/>
            <person name="Doddapaneni H.V."/>
            <person name="Worley K.C."/>
            <person name="Muzny D.M."/>
            <person name="Ioannidis P."/>
            <person name="Waterhouse R.M."/>
            <person name="Zdobnov E.M."/>
            <person name="James P.J."/>
            <person name="Bagnall N.H."/>
            <person name="Kotze A.C."/>
            <person name="Gibbs R.A."/>
            <person name="Richards S."/>
            <person name="Batterham P."/>
            <person name="Gasser R.B."/>
        </authorList>
    </citation>
    <scope>NUCLEOTIDE SEQUENCE [LARGE SCALE GENOMIC DNA]</scope>
    <source>
        <strain evidence="9 10">LS</strain>
        <tissue evidence="9">Full body</tissue>
    </source>
</reference>
<dbReference type="Proteomes" id="UP000037069">
    <property type="component" value="Unassembled WGS sequence"/>
</dbReference>
<organism evidence="9 10">
    <name type="scientific">Lucilia cuprina</name>
    <name type="common">Green bottle fly</name>
    <name type="synonym">Australian sheep blowfly</name>
    <dbReference type="NCBI Taxonomy" id="7375"/>
    <lineage>
        <taxon>Eukaryota</taxon>
        <taxon>Metazoa</taxon>
        <taxon>Ecdysozoa</taxon>
        <taxon>Arthropoda</taxon>
        <taxon>Hexapoda</taxon>
        <taxon>Insecta</taxon>
        <taxon>Pterygota</taxon>
        <taxon>Neoptera</taxon>
        <taxon>Endopterygota</taxon>
        <taxon>Diptera</taxon>
        <taxon>Brachycera</taxon>
        <taxon>Muscomorpha</taxon>
        <taxon>Oestroidea</taxon>
        <taxon>Calliphoridae</taxon>
        <taxon>Luciliinae</taxon>
        <taxon>Lucilia</taxon>
    </lineage>
</organism>
<dbReference type="InterPro" id="IPR050430">
    <property type="entry name" value="Peptidase_S1"/>
</dbReference>
<keyword evidence="10" id="KW-1185">Reference proteome</keyword>
<dbReference type="OMA" id="IRTTIEN"/>
<dbReference type="Gene3D" id="2.40.10.10">
    <property type="entry name" value="Trypsin-like serine proteases"/>
    <property type="match status" value="1"/>
</dbReference>
<dbReference type="PROSITE" id="PS51257">
    <property type="entry name" value="PROKAR_LIPOPROTEIN"/>
    <property type="match status" value="1"/>
</dbReference>
<dbReference type="STRING" id="7375.A0A0L0C5L7"/>
<feature type="domain" description="Peptidase S1" evidence="8">
    <location>
        <begin position="31"/>
        <end position="262"/>
    </location>
</feature>
<comment type="subcellular location">
    <subcellularLocation>
        <location evidence="1">Secreted</location>
        <location evidence="1">Extracellular space</location>
    </subcellularLocation>
</comment>
<accession>A0A0L0C5L7</accession>
<evidence type="ECO:0000256" key="6">
    <source>
        <dbReference type="ARBA" id="ARBA00023157"/>
    </source>
</evidence>
<evidence type="ECO:0000256" key="7">
    <source>
        <dbReference type="SAM" id="SignalP"/>
    </source>
</evidence>
<dbReference type="FunFam" id="2.40.10.10:FF:000036">
    <property type="entry name" value="Trypsin beta"/>
    <property type="match status" value="1"/>
</dbReference>
<evidence type="ECO:0000313" key="10">
    <source>
        <dbReference type="Proteomes" id="UP000037069"/>
    </source>
</evidence>
<dbReference type="InterPro" id="IPR043504">
    <property type="entry name" value="Peptidase_S1_PA_chymotrypsin"/>
</dbReference>
<dbReference type="OrthoDB" id="10059102at2759"/>
<proteinExistence type="inferred from homology"/>
<dbReference type="InterPro" id="IPR001314">
    <property type="entry name" value="Peptidase_S1A"/>
</dbReference>
<dbReference type="InterPro" id="IPR001254">
    <property type="entry name" value="Trypsin_dom"/>
</dbReference>
<evidence type="ECO:0000259" key="8">
    <source>
        <dbReference type="PROSITE" id="PS50240"/>
    </source>
</evidence>
<dbReference type="PRINTS" id="PR00722">
    <property type="entry name" value="CHYMOTRYPSIN"/>
</dbReference>
<dbReference type="SMART" id="SM00020">
    <property type="entry name" value="Tryp_SPc"/>
    <property type="match status" value="1"/>
</dbReference>
<evidence type="ECO:0000256" key="4">
    <source>
        <dbReference type="ARBA" id="ARBA00022801"/>
    </source>
</evidence>
<dbReference type="InterPro" id="IPR009003">
    <property type="entry name" value="Peptidase_S1_PA"/>
</dbReference>
<name>A0A0L0C5L7_LUCCU</name>
<dbReference type="SUPFAM" id="SSF50494">
    <property type="entry name" value="Trypsin-like serine proteases"/>
    <property type="match status" value="1"/>
</dbReference>
<dbReference type="EMBL" id="JRES01000890">
    <property type="protein sequence ID" value="KNC27531.1"/>
    <property type="molecule type" value="Genomic_DNA"/>
</dbReference>
<dbReference type="GO" id="GO:0005576">
    <property type="term" value="C:extracellular region"/>
    <property type="evidence" value="ECO:0007669"/>
    <property type="project" value="UniProtKB-SubCell"/>
</dbReference>
<evidence type="ECO:0000256" key="3">
    <source>
        <dbReference type="ARBA" id="ARBA00022670"/>
    </source>
</evidence>
<keyword evidence="3" id="KW-0645">Protease</keyword>
<dbReference type="AlphaFoldDB" id="A0A0L0C5L7"/>
<feature type="chain" id="PRO_5005535580" description="Peptidase S1 domain-containing protein" evidence="7">
    <location>
        <begin position="25"/>
        <end position="264"/>
    </location>
</feature>
<dbReference type="GO" id="GO:0004252">
    <property type="term" value="F:serine-type endopeptidase activity"/>
    <property type="evidence" value="ECO:0007669"/>
    <property type="project" value="InterPro"/>
</dbReference>
<dbReference type="PROSITE" id="PS50240">
    <property type="entry name" value="TRYPSIN_DOM"/>
    <property type="match status" value="1"/>
</dbReference>
<comment type="caution">
    <text evidence="9">The sequence shown here is derived from an EMBL/GenBank/DDBJ whole genome shotgun (WGS) entry which is preliminary data.</text>
</comment>
<keyword evidence="7" id="KW-0732">Signal</keyword>
<evidence type="ECO:0000256" key="5">
    <source>
        <dbReference type="ARBA" id="ARBA00022825"/>
    </source>
</evidence>
<dbReference type="PANTHER" id="PTHR24276:SF91">
    <property type="entry name" value="AT26814P-RELATED"/>
    <property type="match status" value="1"/>
</dbReference>
<dbReference type="CDD" id="cd00190">
    <property type="entry name" value="Tryp_SPc"/>
    <property type="match status" value="1"/>
</dbReference>
<keyword evidence="6" id="KW-1015">Disulfide bond</keyword>
<dbReference type="PANTHER" id="PTHR24276">
    <property type="entry name" value="POLYSERASE-RELATED"/>
    <property type="match status" value="1"/>
</dbReference>
<feature type="signal peptide" evidence="7">
    <location>
        <begin position="1"/>
        <end position="24"/>
    </location>
</feature>